<gene>
    <name evidence="1" type="ORF">L3Q82_015358</name>
</gene>
<dbReference type="Proteomes" id="UP000831701">
    <property type="component" value="Chromosome 18"/>
</dbReference>
<name>A0ACB8VTP1_9TELE</name>
<proteinExistence type="predicted"/>
<feature type="non-terminal residue" evidence="1">
    <location>
        <position position="1"/>
    </location>
</feature>
<comment type="caution">
    <text evidence="1">The sequence shown here is derived from an EMBL/GenBank/DDBJ whole genome shotgun (WGS) entry which is preliminary data.</text>
</comment>
<dbReference type="EMBL" id="CM041548">
    <property type="protein sequence ID" value="KAI3358976.1"/>
    <property type="molecule type" value="Genomic_DNA"/>
</dbReference>
<organism evidence="1 2">
    <name type="scientific">Scortum barcoo</name>
    <name type="common">barcoo grunter</name>
    <dbReference type="NCBI Taxonomy" id="214431"/>
    <lineage>
        <taxon>Eukaryota</taxon>
        <taxon>Metazoa</taxon>
        <taxon>Chordata</taxon>
        <taxon>Craniata</taxon>
        <taxon>Vertebrata</taxon>
        <taxon>Euteleostomi</taxon>
        <taxon>Actinopterygii</taxon>
        <taxon>Neopterygii</taxon>
        <taxon>Teleostei</taxon>
        <taxon>Neoteleostei</taxon>
        <taxon>Acanthomorphata</taxon>
        <taxon>Eupercaria</taxon>
        <taxon>Centrarchiformes</taxon>
        <taxon>Terapontoidei</taxon>
        <taxon>Terapontidae</taxon>
        <taxon>Scortum</taxon>
    </lineage>
</organism>
<keyword evidence="2" id="KW-1185">Reference proteome</keyword>
<evidence type="ECO:0000313" key="2">
    <source>
        <dbReference type="Proteomes" id="UP000831701"/>
    </source>
</evidence>
<sequence length="23" mass="2382">KNPYSVITDTSVGGNNKGLFAAQ</sequence>
<reference evidence="1" key="1">
    <citation type="submission" date="2022-04" db="EMBL/GenBank/DDBJ databases">
        <title>Jade perch genome.</title>
        <authorList>
            <person name="Chao B."/>
        </authorList>
    </citation>
    <scope>NUCLEOTIDE SEQUENCE</scope>
    <source>
        <strain evidence="1">CB-2022</strain>
    </source>
</reference>
<evidence type="ECO:0000313" key="1">
    <source>
        <dbReference type="EMBL" id="KAI3358976.1"/>
    </source>
</evidence>
<protein>
    <submittedName>
        <fullName evidence="1">Uncharacterized protein</fullName>
    </submittedName>
</protein>
<accession>A0ACB8VTP1</accession>